<name>A0ABX0YAA6_9ACTN</name>
<dbReference type="InterPro" id="IPR014729">
    <property type="entry name" value="Rossmann-like_a/b/a_fold"/>
</dbReference>
<gene>
    <name evidence="6" type="ORF">HC031_32110</name>
</gene>
<dbReference type="Gene3D" id="3.40.50.620">
    <property type="entry name" value="HUPs"/>
    <property type="match status" value="1"/>
</dbReference>
<dbReference type="SUPFAM" id="SSF52402">
    <property type="entry name" value="Adenine nucleotide alpha hydrolases-like"/>
    <property type="match status" value="1"/>
</dbReference>
<dbReference type="PANTHER" id="PTHR43284:SF1">
    <property type="entry name" value="ASPARAGINE SYNTHETASE"/>
    <property type="match status" value="1"/>
</dbReference>
<comment type="caution">
    <text evidence="6">The sequence shown here is derived from an EMBL/GenBank/DDBJ whole genome shotgun (WGS) entry which is preliminary data.</text>
</comment>
<keyword evidence="3" id="KW-0061">Asparagine biosynthesis</keyword>
<comment type="pathway">
    <text evidence="1">Amino-acid biosynthesis; L-asparagine biosynthesis; L-asparagine from L-aspartate (L-Gln route): step 1/1.</text>
</comment>
<comment type="catalytic activity">
    <reaction evidence="4">
        <text>L-aspartate + L-glutamine + ATP + H2O = L-asparagine + L-glutamate + AMP + diphosphate + H(+)</text>
        <dbReference type="Rhea" id="RHEA:12228"/>
        <dbReference type="ChEBI" id="CHEBI:15377"/>
        <dbReference type="ChEBI" id="CHEBI:15378"/>
        <dbReference type="ChEBI" id="CHEBI:29985"/>
        <dbReference type="ChEBI" id="CHEBI:29991"/>
        <dbReference type="ChEBI" id="CHEBI:30616"/>
        <dbReference type="ChEBI" id="CHEBI:33019"/>
        <dbReference type="ChEBI" id="CHEBI:58048"/>
        <dbReference type="ChEBI" id="CHEBI:58359"/>
        <dbReference type="ChEBI" id="CHEBI:456215"/>
        <dbReference type="EC" id="6.3.5.4"/>
    </reaction>
</comment>
<evidence type="ECO:0000256" key="2">
    <source>
        <dbReference type="ARBA" id="ARBA00012737"/>
    </source>
</evidence>
<proteinExistence type="predicted"/>
<evidence type="ECO:0000256" key="1">
    <source>
        <dbReference type="ARBA" id="ARBA00005187"/>
    </source>
</evidence>
<keyword evidence="7" id="KW-1185">Reference proteome</keyword>
<dbReference type="PANTHER" id="PTHR43284">
    <property type="entry name" value="ASPARAGINE SYNTHETASE (GLUTAMINE-HYDROLYZING)"/>
    <property type="match status" value="1"/>
</dbReference>
<evidence type="ECO:0000313" key="6">
    <source>
        <dbReference type="EMBL" id="NJC74322.1"/>
    </source>
</evidence>
<keyword evidence="3" id="KW-0028">Amino-acid biosynthesis</keyword>
<organism evidence="6 7">
    <name type="scientific">Planosporangium thailandense</name>
    <dbReference type="NCBI Taxonomy" id="765197"/>
    <lineage>
        <taxon>Bacteria</taxon>
        <taxon>Bacillati</taxon>
        <taxon>Actinomycetota</taxon>
        <taxon>Actinomycetes</taxon>
        <taxon>Micromonosporales</taxon>
        <taxon>Micromonosporaceae</taxon>
        <taxon>Planosporangium</taxon>
    </lineage>
</organism>
<evidence type="ECO:0000313" key="7">
    <source>
        <dbReference type="Proteomes" id="UP000722989"/>
    </source>
</evidence>
<evidence type="ECO:0000256" key="3">
    <source>
        <dbReference type="ARBA" id="ARBA00022888"/>
    </source>
</evidence>
<sequence>MPAPVRWPLARVGATLVRRSPERSFLAQAGRGLHLLGQPPHRRYARILSYFTPEQKHALYTDALRTQLAEVDSYRLLDDAFDASRADSTVGRVIDSDLNMYLPGDLLAKVDISTMAVSLEARAPLLDHKVIEWAAGLPAHLKVRGRETKYLLKRAVADWLPAEVINRPKMGFGVPLGNWLRTELRNLARDVLTDATARGRGLFRPDAVAALLDQHDAGIDHSGRIWALMQFELWHRTFVDGPRAVSPVAVPSAIGHC</sequence>
<protein>
    <recommendedName>
        <fullName evidence="2">asparagine synthase (glutamine-hydrolyzing)</fullName>
        <ecNumber evidence="2">6.3.5.4</ecNumber>
    </recommendedName>
</protein>
<dbReference type="EMBL" id="JAATVY010000067">
    <property type="protein sequence ID" value="NJC74322.1"/>
    <property type="molecule type" value="Genomic_DNA"/>
</dbReference>
<dbReference type="EC" id="6.3.5.4" evidence="2"/>
<dbReference type="InterPro" id="IPR051786">
    <property type="entry name" value="ASN_synthetase/amidase"/>
</dbReference>
<dbReference type="InterPro" id="IPR001962">
    <property type="entry name" value="Asn_synthase"/>
</dbReference>
<dbReference type="Pfam" id="PF00733">
    <property type="entry name" value="Asn_synthase"/>
    <property type="match status" value="1"/>
</dbReference>
<evidence type="ECO:0000256" key="4">
    <source>
        <dbReference type="ARBA" id="ARBA00048741"/>
    </source>
</evidence>
<reference evidence="6 7" key="1">
    <citation type="submission" date="2020-03" db="EMBL/GenBank/DDBJ databases">
        <title>WGS of the type strain of Planosporangium spp.</title>
        <authorList>
            <person name="Thawai C."/>
        </authorList>
    </citation>
    <scope>NUCLEOTIDE SEQUENCE [LARGE SCALE GENOMIC DNA]</scope>
    <source>
        <strain evidence="6 7">TBRC 5610</strain>
    </source>
</reference>
<evidence type="ECO:0000259" key="5">
    <source>
        <dbReference type="Pfam" id="PF00733"/>
    </source>
</evidence>
<dbReference type="CDD" id="cd01991">
    <property type="entry name" value="Asn_synthase_B_C"/>
    <property type="match status" value="1"/>
</dbReference>
<feature type="domain" description="Asparagine synthetase" evidence="5">
    <location>
        <begin position="16"/>
        <end position="236"/>
    </location>
</feature>
<accession>A0ABX0YAA6</accession>
<dbReference type="Proteomes" id="UP000722989">
    <property type="component" value="Unassembled WGS sequence"/>
</dbReference>